<protein>
    <submittedName>
        <fullName evidence="1">Uncharacterized protein</fullName>
    </submittedName>
</protein>
<evidence type="ECO:0000313" key="2">
    <source>
        <dbReference type="Proteomes" id="UP000261212"/>
    </source>
</evidence>
<evidence type="ECO:0000313" key="1">
    <source>
        <dbReference type="EMBL" id="RGD75041.1"/>
    </source>
</evidence>
<reference evidence="1 2" key="1">
    <citation type="submission" date="2018-08" db="EMBL/GenBank/DDBJ databases">
        <title>A genome reference for cultivated species of the human gut microbiota.</title>
        <authorList>
            <person name="Zou Y."/>
            <person name="Xue W."/>
            <person name="Luo G."/>
        </authorList>
    </citation>
    <scope>NUCLEOTIDE SEQUENCE [LARGE SCALE GENOMIC DNA]</scope>
    <source>
        <strain evidence="1 2">AM25-6</strain>
    </source>
</reference>
<proteinExistence type="predicted"/>
<organism evidence="1 2">
    <name type="scientific">Anaerofustis stercorihominis</name>
    <dbReference type="NCBI Taxonomy" id="214853"/>
    <lineage>
        <taxon>Bacteria</taxon>
        <taxon>Bacillati</taxon>
        <taxon>Bacillota</taxon>
        <taxon>Clostridia</taxon>
        <taxon>Eubacteriales</taxon>
        <taxon>Eubacteriaceae</taxon>
        <taxon>Anaerofustis</taxon>
    </lineage>
</organism>
<name>A0A3E3E0G4_9FIRM</name>
<dbReference type="EMBL" id="QUSM01000002">
    <property type="protein sequence ID" value="RGD75041.1"/>
    <property type="molecule type" value="Genomic_DNA"/>
</dbReference>
<accession>A0A3E3E0G4</accession>
<gene>
    <name evidence="1" type="ORF">DW687_01590</name>
</gene>
<sequence>MSNFPFYKYTPLPPISYLSLIQGRGSGRLEKVREAISQNPTALKAATAIEWKSFSHLFWLWKKDGRPLGRNPKRGI</sequence>
<dbReference type="AlphaFoldDB" id="A0A3E3E0G4"/>
<dbReference type="Proteomes" id="UP000261212">
    <property type="component" value="Unassembled WGS sequence"/>
</dbReference>
<comment type="caution">
    <text evidence="1">The sequence shown here is derived from an EMBL/GenBank/DDBJ whole genome shotgun (WGS) entry which is preliminary data.</text>
</comment>